<dbReference type="KEGG" id="kcr:Kcr_0914"/>
<dbReference type="CDD" id="cd02238">
    <property type="entry name" value="cupin_KdgF"/>
    <property type="match status" value="1"/>
</dbReference>
<sequence length="113" mass="12704">MFKMLRGEEARVVETWPGIRRKTLALGERTLLLEVSLKAGAVSKPHSHGNEQIGYVVRGKIKLRIGEEVHYLSQGDAYVIPGNVDHETEAIEDSVVVEVFSPPHELFKRDLEV</sequence>
<dbReference type="STRING" id="374847.Kcr_0914"/>
<evidence type="ECO:0000259" key="1">
    <source>
        <dbReference type="Pfam" id="PF07883"/>
    </source>
</evidence>
<proteinExistence type="predicted"/>
<evidence type="ECO:0000313" key="2">
    <source>
        <dbReference type="EMBL" id="ACB07660.1"/>
    </source>
</evidence>
<organism evidence="2 3">
    <name type="scientific">Korarchaeum cryptofilum (strain OPF8)</name>
    <dbReference type="NCBI Taxonomy" id="374847"/>
    <lineage>
        <taxon>Archaea</taxon>
        <taxon>Thermoproteota</taxon>
        <taxon>Candidatus Korarchaeia</taxon>
        <taxon>Candidatus Korarchaeales</taxon>
        <taxon>Candidatus Korarchaeaceae</taxon>
        <taxon>Candidatus Korarchaeum</taxon>
    </lineage>
</organism>
<dbReference type="EMBL" id="CP000968">
    <property type="protein sequence ID" value="ACB07660.1"/>
    <property type="molecule type" value="Genomic_DNA"/>
</dbReference>
<name>B1L5D1_KORCO</name>
<dbReference type="InterPro" id="IPR011051">
    <property type="entry name" value="RmlC_Cupin_sf"/>
</dbReference>
<dbReference type="SUPFAM" id="SSF51182">
    <property type="entry name" value="RmlC-like cupins"/>
    <property type="match status" value="1"/>
</dbReference>
<dbReference type="HOGENOM" id="CLU_134269_1_1_2"/>
<dbReference type="InterPro" id="IPR013096">
    <property type="entry name" value="Cupin_2"/>
</dbReference>
<protein>
    <submittedName>
        <fullName evidence="2">Cupin 2 conserved barrel domain protein</fullName>
    </submittedName>
</protein>
<dbReference type="InterPro" id="IPR052535">
    <property type="entry name" value="Bacilysin_H2HPP_isomerase"/>
</dbReference>
<dbReference type="Proteomes" id="UP000001686">
    <property type="component" value="Chromosome"/>
</dbReference>
<reference evidence="2 3" key="1">
    <citation type="journal article" date="2008" name="Proc. Natl. Acad. Sci. U.S.A.">
        <title>A korarchaeal genome reveals new insights into the evolution of the Archaea.</title>
        <authorList>
            <person name="Elkins J.G."/>
            <person name="Podar M."/>
            <person name="Graham D.E."/>
            <person name="Makarova K.S."/>
            <person name="Wolf Y."/>
            <person name="Randau L."/>
            <person name="Hedlund B.P."/>
            <person name="Brochier-Armanet C."/>
            <person name="Kunin V."/>
            <person name="Anderson I."/>
            <person name="Lapidus A."/>
            <person name="Goltsman E."/>
            <person name="Barry K."/>
            <person name="Koonin E.V."/>
            <person name="Hugenholtz P."/>
            <person name="Kyrpides N."/>
            <person name="Wanner G."/>
            <person name="Richardson P."/>
            <person name="Keller M."/>
            <person name="Stetter K.O."/>
        </authorList>
    </citation>
    <scope>NUCLEOTIDE SEQUENCE [LARGE SCALE GENOMIC DNA]</scope>
    <source>
        <strain evidence="3">OPF8</strain>
    </source>
</reference>
<dbReference type="InParanoid" id="B1L5D1"/>
<dbReference type="EnsemblBacteria" id="ACB07660">
    <property type="protein sequence ID" value="ACB07660"/>
    <property type="gene ID" value="Kcr_0914"/>
</dbReference>
<gene>
    <name evidence="2" type="ordered locus">Kcr_0914</name>
</gene>
<feature type="domain" description="Cupin type-2" evidence="1">
    <location>
        <begin position="34"/>
        <end position="96"/>
    </location>
</feature>
<dbReference type="PANTHER" id="PTHR40112">
    <property type="entry name" value="H2HPP ISOMERASE"/>
    <property type="match status" value="1"/>
</dbReference>
<dbReference type="PANTHER" id="PTHR40112:SF1">
    <property type="entry name" value="H2HPP ISOMERASE"/>
    <property type="match status" value="1"/>
</dbReference>
<dbReference type="InterPro" id="IPR014710">
    <property type="entry name" value="RmlC-like_jellyroll"/>
</dbReference>
<dbReference type="PhylomeDB" id="B1L5D1"/>
<dbReference type="RefSeq" id="WP_012309557.1">
    <property type="nucleotide sequence ID" value="NC_010482.1"/>
</dbReference>
<dbReference type="PIRSF" id="PIRSF029883">
    <property type="entry name" value="KdgF"/>
    <property type="match status" value="1"/>
</dbReference>
<dbReference type="Pfam" id="PF07883">
    <property type="entry name" value="Cupin_2"/>
    <property type="match status" value="1"/>
</dbReference>
<dbReference type="eggNOG" id="arCOG02999">
    <property type="taxonomic scope" value="Archaea"/>
</dbReference>
<accession>B1L5D1</accession>
<dbReference type="InterPro" id="IPR025499">
    <property type="entry name" value="KdgF"/>
</dbReference>
<dbReference type="AlphaFoldDB" id="B1L5D1"/>
<dbReference type="Gene3D" id="2.60.120.10">
    <property type="entry name" value="Jelly Rolls"/>
    <property type="match status" value="1"/>
</dbReference>
<dbReference type="GeneID" id="6094191"/>
<evidence type="ECO:0000313" key="3">
    <source>
        <dbReference type="Proteomes" id="UP000001686"/>
    </source>
</evidence>
<keyword evidence="3" id="KW-1185">Reference proteome</keyword>